<evidence type="ECO:0000256" key="1">
    <source>
        <dbReference type="SAM" id="MobiDB-lite"/>
    </source>
</evidence>
<feature type="region of interest" description="Disordered" evidence="1">
    <location>
        <begin position="227"/>
        <end position="249"/>
    </location>
</feature>
<protein>
    <submittedName>
        <fullName evidence="2">VIR protein</fullName>
    </submittedName>
</protein>
<name>A0A565A5Y1_PLAVI</name>
<evidence type="ECO:0000313" key="2">
    <source>
        <dbReference type="EMBL" id="VVA00082.1"/>
    </source>
</evidence>
<sequence>MSEIYSVVRSFSQYKEIFRNLEDQKIEENSGKGKYIMKAYLNKYSQMFSDENCTKGLLYLEHLKVPKSTYNISDACKYLYYWLYVEALKKSMSTDDTLIFYNNLIHAYTEYEYDDICDTYIKEINNIKLEKLIDLYKYFNEISEEKCQYAQECVKLYKDSLGILNKDSDQEFLKELEMIKNKYESEMETLNCPGFAKTCLWLRNRMRKKKKISLILGQEMDSVQQTCRSVNGKPDKRPYKISYNPGSNS</sequence>
<organism evidence="2">
    <name type="scientific">Plasmodium vivax</name>
    <name type="common">malaria parasite P. vivax</name>
    <dbReference type="NCBI Taxonomy" id="5855"/>
    <lineage>
        <taxon>Eukaryota</taxon>
        <taxon>Sar</taxon>
        <taxon>Alveolata</taxon>
        <taxon>Apicomplexa</taxon>
        <taxon>Aconoidasida</taxon>
        <taxon>Haemosporida</taxon>
        <taxon>Plasmodiidae</taxon>
        <taxon>Plasmodium</taxon>
        <taxon>Plasmodium (Plasmodium)</taxon>
    </lineage>
</organism>
<dbReference type="VEuPathDB" id="PlasmoDB:PVPAM_000022000"/>
<dbReference type="EMBL" id="FLZR02000032">
    <property type="protein sequence ID" value="VVA00082.1"/>
    <property type="molecule type" value="Genomic_DNA"/>
</dbReference>
<reference evidence="2" key="1">
    <citation type="submission" date="2016-07" db="EMBL/GenBank/DDBJ databases">
        <authorList>
            <consortium name="Pathogen Informatics"/>
        </authorList>
    </citation>
    <scope>NUCLEOTIDE SEQUENCE</scope>
</reference>
<dbReference type="AlphaFoldDB" id="A0A565A5Y1"/>
<gene>
    <name evidence="2" type="ORF">PVP01_0007940</name>
</gene>
<dbReference type="VEuPathDB" id="PlasmoDB:PVP01_0007940"/>
<accession>A0A565A5Y1</accession>
<proteinExistence type="predicted"/>
<dbReference type="OrthoDB" id="382545at2759"/>
<dbReference type="Proteomes" id="UP000220605">
    <property type="component" value="Unassembled WGS sequence"/>
</dbReference>